<accession>A0ABS2QVX2</accession>
<name>A0ABS2QVX2_9BACI</name>
<dbReference type="Pfam" id="PF06279">
    <property type="entry name" value="DUF1033"/>
    <property type="match status" value="1"/>
</dbReference>
<dbReference type="InterPro" id="IPR010434">
    <property type="entry name" value="DUF1033"/>
</dbReference>
<keyword evidence="2" id="KW-1185">Reference proteome</keyword>
<dbReference type="RefSeq" id="WP_205187592.1">
    <property type="nucleotide sequence ID" value="NZ_JAFBFC010000004.1"/>
</dbReference>
<evidence type="ECO:0000313" key="1">
    <source>
        <dbReference type="EMBL" id="MBM7703630.1"/>
    </source>
</evidence>
<dbReference type="Proteomes" id="UP000809829">
    <property type="component" value="Unassembled WGS sequence"/>
</dbReference>
<sequence>MSDKWRVHIIKGDCEPWLFLDGWENDIKETLEFDQKEEALRQYASLIHHYHQNYENVRSNELALFSFWNEGEKEYCEACDDDLQVFHGVLFAKNDAVYDLEEDEEGLKFLRSGT</sequence>
<reference evidence="1 2" key="1">
    <citation type="submission" date="2021-01" db="EMBL/GenBank/DDBJ databases">
        <title>Genomic Encyclopedia of Type Strains, Phase IV (KMG-IV): sequencing the most valuable type-strain genomes for metagenomic binning, comparative biology and taxonomic classification.</title>
        <authorList>
            <person name="Goeker M."/>
        </authorList>
    </citation>
    <scope>NUCLEOTIDE SEQUENCE [LARGE SCALE GENOMIC DNA]</scope>
    <source>
        <strain evidence="1 2">DSM 104297</strain>
    </source>
</reference>
<evidence type="ECO:0008006" key="3">
    <source>
        <dbReference type="Google" id="ProtNLM"/>
    </source>
</evidence>
<dbReference type="EMBL" id="JAFBFC010000004">
    <property type="protein sequence ID" value="MBM7703630.1"/>
    <property type="molecule type" value="Genomic_DNA"/>
</dbReference>
<protein>
    <recommendedName>
        <fullName evidence="3">DUF1033 family protein</fullName>
    </recommendedName>
</protein>
<gene>
    <name evidence="1" type="ORF">JOC83_002479</name>
</gene>
<proteinExistence type="predicted"/>
<comment type="caution">
    <text evidence="1">The sequence shown here is derived from an EMBL/GenBank/DDBJ whole genome shotgun (WGS) entry which is preliminary data.</text>
</comment>
<organism evidence="1 2">
    <name type="scientific">Priestia iocasae</name>
    <dbReference type="NCBI Taxonomy" id="2291674"/>
    <lineage>
        <taxon>Bacteria</taxon>
        <taxon>Bacillati</taxon>
        <taxon>Bacillota</taxon>
        <taxon>Bacilli</taxon>
        <taxon>Bacillales</taxon>
        <taxon>Bacillaceae</taxon>
        <taxon>Priestia</taxon>
    </lineage>
</organism>
<evidence type="ECO:0000313" key="2">
    <source>
        <dbReference type="Proteomes" id="UP000809829"/>
    </source>
</evidence>